<sequence length="376" mass="41251">MPLRSTQASVRFVGVVGHKTWKLSDPSTFSESPPVTPCVLVANTAEEEVLLESILCGELQHDNVKNAMDSLVDDDNAVPRGRSRRGTRVGTPFSGLGSPKIASTRPLFLTDIAHPQEEYVRKRSPSIVSSVDSTKQQQPTQRAQEQQGASPLSTLPEGGCLLPRTTENASLGPLGVGRRLQVRTRVCGALPSPASSPTHVLRLLTTEQQAPERRSETPREDTNLCSPSSTRLELVQRKRQVLLGMVRRLEAVLPKGFANGELTRDANELLMGDTRLGFRQTKSGRSRTESGELQLALETRRRLAERMEGYKKRQAKRLSEKRSSLPLVAARHVLTPVVFPQPGVLPTEAKASFAWMLKPLSVGVPQQQITHAGNTM</sequence>
<gene>
    <name evidence="2" type="ORF">TRSC58_03498</name>
</gene>
<evidence type="ECO:0000313" key="3">
    <source>
        <dbReference type="Proteomes" id="UP000031737"/>
    </source>
</evidence>
<feature type="region of interest" description="Disordered" evidence="1">
    <location>
        <begin position="119"/>
        <end position="172"/>
    </location>
</feature>
<comment type="caution">
    <text evidence="2">The sequence shown here is derived from an EMBL/GenBank/DDBJ whole genome shotgun (WGS) entry which is preliminary data.</text>
</comment>
<feature type="region of interest" description="Disordered" evidence="1">
    <location>
        <begin position="73"/>
        <end position="100"/>
    </location>
</feature>
<reference evidence="2 3" key="1">
    <citation type="submission" date="2013-07" db="EMBL/GenBank/DDBJ databases">
        <authorList>
            <person name="Stoco P.H."/>
            <person name="Wagner G."/>
            <person name="Gerber A."/>
            <person name="Zaha A."/>
            <person name="Thompson C."/>
            <person name="Bartholomeu D.C."/>
            <person name="Luckemeyer D.D."/>
            <person name="Bahia D."/>
            <person name="Loreto E."/>
            <person name="Prestes E.B."/>
            <person name="Lima F.M."/>
            <person name="Rodrigues-Luiz G."/>
            <person name="Vallejo G.A."/>
            <person name="Filho J.F."/>
            <person name="Monteiro K.M."/>
            <person name="Tyler K.M."/>
            <person name="de Almeida L.G."/>
            <person name="Ortiz M.F."/>
            <person name="Siervo M.A."/>
            <person name="de Moraes M.H."/>
            <person name="Cunha O.L."/>
            <person name="Mendonca-Neto R."/>
            <person name="Silva R."/>
            <person name="Teixeira S.M."/>
            <person name="Murta S.M."/>
            <person name="Sincero T.C."/>
            <person name="Mendes T.A."/>
            <person name="Urmenyi T.P."/>
            <person name="Silva V.G."/>
            <person name="da Rocha W.D."/>
            <person name="Andersson B."/>
            <person name="Romanha A.J."/>
            <person name="Steindel M."/>
            <person name="de Vasconcelos A.T."/>
            <person name="Grisard E.C."/>
        </authorList>
    </citation>
    <scope>NUCLEOTIDE SEQUENCE [LARGE SCALE GENOMIC DNA]</scope>
    <source>
        <strain evidence="2 3">SC58</strain>
    </source>
</reference>
<feature type="compositionally biased region" description="Polar residues" evidence="1">
    <location>
        <begin position="126"/>
        <end position="135"/>
    </location>
</feature>
<feature type="compositionally biased region" description="Low complexity" evidence="1">
    <location>
        <begin position="136"/>
        <end position="147"/>
    </location>
</feature>
<proteinExistence type="predicted"/>
<dbReference type="Proteomes" id="UP000031737">
    <property type="component" value="Unassembled WGS sequence"/>
</dbReference>
<name>A0A061J1H6_TRYRA</name>
<organism evidence="2 3">
    <name type="scientific">Trypanosoma rangeli SC58</name>
    <dbReference type="NCBI Taxonomy" id="429131"/>
    <lineage>
        <taxon>Eukaryota</taxon>
        <taxon>Discoba</taxon>
        <taxon>Euglenozoa</taxon>
        <taxon>Kinetoplastea</taxon>
        <taxon>Metakinetoplastina</taxon>
        <taxon>Trypanosomatida</taxon>
        <taxon>Trypanosomatidae</taxon>
        <taxon>Trypanosoma</taxon>
        <taxon>Herpetosoma</taxon>
    </lineage>
</organism>
<dbReference type="EMBL" id="AUPL01003498">
    <property type="protein sequence ID" value="ESL08794.1"/>
    <property type="molecule type" value="Genomic_DNA"/>
</dbReference>
<feature type="region of interest" description="Disordered" evidence="1">
    <location>
        <begin position="207"/>
        <end position="226"/>
    </location>
</feature>
<evidence type="ECO:0000256" key="1">
    <source>
        <dbReference type="SAM" id="MobiDB-lite"/>
    </source>
</evidence>
<protein>
    <submittedName>
        <fullName evidence="2">Uncharacterized protein</fullName>
    </submittedName>
</protein>
<feature type="compositionally biased region" description="Basic and acidic residues" evidence="1">
    <location>
        <begin position="210"/>
        <end position="222"/>
    </location>
</feature>
<accession>A0A061J1H6</accession>
<keyword evidence="3" id="KW-1185">Reference proteome</keyword>
<dbReference type="AlphaFoldDB" id="A0A061J1H6"/>
<dbReference type="VEuPathDB" id="TriTrypDB:TRSC58_03498"/>
<evidence type="ECO:0000313" key="2">
    <source>
        <dbReference type="EMBL" id="ESL08794.1"/>
    </source>
</evidence>
<dbReference type="OrthoDB" id="10548895at2759"/>